<dbReference type="Proteomes" id="UP000182800">
    <property type="component" value="Unassembled WGS sequence"/>
</dbReference>
<comment type="function">
    <text evidence="5">Toxic component of a toxin-antitoxin (TA) system. An RNase.</text>
</comment>
<dbReference type="Proteomes" id="UP000050497">
    <property type="component" value="Unassembled WGS sequence"/>
</dbReference>
<keyword evidence="5" id="KW-0800">Toxin</keyword>
<dbReference type="Pfam" id="PF01850">
    <property type="entry name" value="PIN"/>
    <property type="match status" value="1"/>
</dbReference>
<comment type="cofactor">
    <cofactor evidence="5">
        <name>Mg(2+)</name>
        <dbReference type="ChEBI" id="CHEBI:18420"/>
    </cofactor>
</comment>
<dbReference type="STRING" id="1653334.GA0071312_1777"/>
<feature type="domain" description="PIN" evidence="6">
    <location>
        <begin position="6"/>
        <end position="123"/>
    </location>
</feature>
<feature type="binding site" evidence="5">
    <location>
        <position position="101"/>
    </location>
    <ligand>
        <name>Mg(2+)</name>
        <dbReference type="ChEBI" id="CHEBI:18420"/>
    </ligand>
</feature>
<organism evidence="7 9">
    <name type="scientific">Saliniramus fredricksonii</name>
    <dbReference type="NCBI Taxonomy" id="1653334"/>
    <lineage>
        <taxon>Bacteria</taxon>
        <taxon>Pseudomonadati</taxon>
        <taxon>Pseudomonadota</taxon>
        <taxon>Alphaproteobacteria</taxon>
        <taxon>Hyphomicrobiales</taxon>
        <taxon>Salinarimonadaceae</taxon>
        <taxon>Saliniramus</taxon>
    </lineage>
</organism>
<evidence type="ECO:0000256" key="3">
    <source>
        <dbReference type="ARBA" id="ARBA00022723"/>
    </source>
</evidence>
<dbReference type="OrthoDB" id="163436at2"/>
<keyword evidence="4 5" id="KW-0378">Hydrolase</keyword>
<keyword evidence="10" id="KW-1185">Reference proteome</keyword>
<dbReference type="InterPro" id="IPR002716">
    <property type="entry name" value="PIN_dom"/>
</dbReference>
<comment type="caution">
    <text evidence="7">The sequence shown here is derived from an EMBL/GenBank/DDBJ whole genome shotgun (WGS) entry which is preliminary data.</text>
</comment>
<evidence type="ECO:0000313" key="7">
    <source>
        <dbReference type="EMBL" id="KPQ09960.1"/>
    </source>
</evidence>
<keyword evidence="3 5" id="KW-0479">Metal-binding</keyword>
<name>A0A0P7ZYE3_9HYPH</name>
<dbReference type="CDD" id="cd18692">
    <property type="entry name" value="PIN_VapC-like"/>
    <property type="match status" value="1"/>
</dbReference>
<dbReference type="Gene3D" id="3.40.50.1010">
    <property type="entry name" value="5'-nuclease"/>
    <property type="match status" value="1"/>
</dbReference>
<dbReference type="RefSeq" id="WP_074444667.1">
    <property type="nucleotide sequence ID" value="NZ_FMBM01000002.1"/>
</dbReference>
<keyword evidence="2 5" id="KW-0540">Nuclease</keyword>
<dbReference type="GO" id="GO:0000287">
    <property type="term" value="F:magnesium ion binding"/>
    <property type="evidence" value="ECO:0007669"/>
    <property type="project" value="UniProtKB-UniRule"/>
</dbReference>
<dbReference type="InterPro" id="IPR029060">
    <property type="entry name" value="PIN-like_dom_sf"/>
</dbReference>
<evidence type="ECO:0000313" key="8">
    <source>
        <dbReference type="EMBL" id="SCC80849.1"/>
    </source>
</evidence>
<gene>
    <name evidence="5" type="primary">vapC</name>
    <name evidence="8" type="ORF">GA0071312_1777</name>
    <name evidence="7" type="ORF">HLUCCO17_12705</name>
</gene>
<sequence>MRVETFLDTNVLIYAAAGRKDAPEKAARAWDLLEKADFGLSAQVLAEFYVNVIKKPAVPLAREEAETWIERLSVFPVVPVDTELVRSALRLSRRYLVSYWDAAIIAAAQRLGCATLYSEDLNHAQSYGDVKVVNPFASH</sequence>
<dbReference type="GO" id="GO:0016787">
    <property type="term" value="F:hydrolase activity"/>
    <property type="evidence" value="ECO:0007669"/>
    <property type="project" value="UniProtKB-KW"/>
</dbReference>
<dbReference type="EMBL" id="FMBM01000002">
    <property type="protein sequence ID" value="SCC80849.1"/>
    <property type="molecule type" value="Genomic_DNA"/>
</dbReference>
<comment type="similarity">
    <text evidence="5">Belongs to the PINc/VapC protein family.</text>
</comment>
<keyword evidence="5" id="KW-0460">Magnesium</keyword>
<accession>A0A0P7ZYE3</accession>
<dbReference type="InterPro" id="IPR022907">
    <property type="entry name" value="VapC_family"/>
</dbReference>
<dbReference type="GO" id="GO:0004540">
    <property type="term" value="F:RNA nuclease activity"/>
    <property type="evidence" value="ECO:0007669"/>
    <property type="project" value="InterPro"/>
</dbReference>
<reference evidence="8 10" key="2">
    <citation type="submission" date="2016-08" db="EMBL/GenBank/DDBJ databases">
        <authorList>
            <person name="Varghese N."/>
            <person name="Submissions Spin"/>
        </authorList>
    </citation>
    <scope>NUCLEOTIDE SEQUENCE [LARGE SCALE GENOMIC DNA]</scope>
    <source>
        <strain evidence="8 10">HL-109</strain>
    </source>
</reference>
<dbReference type="EMBL" id="LJSX01000020">
    <property type="protein sequence ID" value="KPQ09960.1"/>
    <property type="molecule type" value="Genomic_DNA"/>
</dbReference>
<dbReference type="EC" id="3.1.-.-" evidence="5"/>
<protein>
    <recommendedName>
        <fullName evidence="5">Ribonuclease VapC</fullName>
        <shortName evidence="5">RNase VapC</shortName>
        <ecNumber evidence="5">3.1.-.-</ecNumber>
    </recommendedName>
    <alternativeName>
        <fullName evidence="5">Toxin VapC</fullName>
    </alternativeName>
</protein>
<evidence type="ECO:0000256" key="4">
    <source>
        <dbReference type="ARBA" id="ARBA00022801"/>
    </source>
</evidence>
<feature type="binding site" evidence="5">
    <location>
        <position position="8"/>
    </location>
    <ligand>
        <name>Mg(2+)</name>
        <dbReference type="ChEBI" id="CHEBI:18420"/>
    </ligand>
</feature>
<evidence type="ECO:0000313" key="9">
    <source>
        <dbReference type="Proteomes" id="UP000050497"/>
    </source>
</evidence>
<evidence type="ECO:0000256" key="2">
    <source>
        <dbReference type="ARBA" id="ARBA00022722"/>
    </source>
</evidence>
<evidence type="ECO:0000313" key="10">
    <source>
        <dbReference type="Proteomes" id="UP000182800"/>
    </source>
</evidence>
<evidence type="ECO:0000256" key="1">
    <source>
        <dbReference type="ARBA" id="ARBA00022649"/>
    </source>
</evidence>
<keyword evidence="1 5" id="KW-1277">Toxin-antitoxin system</keyword>
<evidence type="ECO:0000256" key="5">
    <source>
        <dbReference type="HAMAP-Rule" id="MF_00265"/>
    </source>
</evidence>
<proteinExistence type="inferred from homology"/>
<dbReference type="HAMAP" id="MF_00265">
    <property type="entry name" value="VapC_Nob1"/>
    <property type="match status" value="1"/>
</dbReference>
<dbReference type="AlphaFoldDB" id="A0A0P7ZYE3"/>
<reference evidence="7 9" key="1">
    <citation type="submission" date="2015-09" db="EMBL/GenBank/DDBJ databases">
        <title>Identification and resolution of microdiversity through metagenomic sequencing of parallel consortia.</title>
        <authorList>
            <person name="Nelson W.C."/>
            <person name="Romine M.F."/>
            <person name="Lindemann S.R."/>
        </authorList>
    </citation>
    <scope>NUCLEOTIDE SEQUENCE [LARGE SCALE GENOMIC DNA]</scope>
    <source>
        <strain evidence="7">HL-109</strain>
    </source>
</reference>
<dbReference type="GO" id="GO:0090729">
    <property type="term" value="F:toxin activity"/>
    <property type="evidence" value="ECO:0007669"/>
    <property type="project" value="UniProtKB-KW"/>
</dbReference>
<evidence type="ECO:0000259" key="6">
    <source>
        <dbReference type="Pfam" id="PF01850"/>
    </source>
</evidence>
<dbReference type="SUPFAM" id="SSF88723">
    <property type="entry name" value="PIN domain-like"/>
    <property type="match status" value="1"/>
</dbReference>